<dbReference type="InterPro" id="IPR004399">
    <property type="entry name" value="HMP/HMP-P_kinase_dom"/>
</dbReference>
<comment type="pathway">
    <text evidence="1">Cofactor biosynthesis; thiamine diphosphate biosynthesis.</text>
</comment>
<protein>
    <recommendedName>
        <fullName evidence="2">hydroxymethylpyrimidine kinase</fullName>
        <ecNumber evidence="2">2.7.1.49</ecNumber>
    </recommendedName>
</protein>
<dbReference type="InterPro" id="IPR029056">
    <property type="entry name" value="Ribokinase-like"/>
</dbReference>
<dbReference type="CDD" id="cd01169">
    <property type="entry name" value="HMPP_kinase"/>
    <property type="match status" value="1"/>
</dbReference>
<dbReference type="RefSeq" id="WP_139456506.1">
    <property type="nucleotide sequence ID" value="NZ_VDCH01000006.1"/>
</dbReference>
<dbReference type="EC" id="2.7.1.49" evidence="2"/>
<accession>A0A5C4S887</accession>
<dbReference type="PANTHER" id="PTHR20858">
    <property type="entry name" value="PHOSPHOMETHYLPYRIMIDINE KINASE"/>
    <property type="match status" value="1"/>
</dbReference>
<dbReference type="EMBL" id="VDCH01000006">
    <property type="protein sequence ID" value="TNJ39377.1"/>
    <property type="molecule type" value="Genomic_DNA"/>
</dbReference>
<dbReference type="NCBIfam" id="TIGR00097">
    <property type="entry name" value="HMP-P_kinase"/>
    <property type="match status" value="1"/>
</dbReference>
<evidence type="ECO:0000259" key="7">
    <source>
        <dbReference type="Pfam" id="PF08543"/>
    </source>
</evidence>
<evidence type="ECO:0000256" key="5">
    <source>
        <dbReference type="ARBA" id="ARBA00022777"/>
    </source>
</evidence>
<dbReference type="PANTHER" id="PTHR20858:SF17">
    <property type="entry name" value="HYDROXYMETHYLPYRIMIDINE_PHOSPHOMETHYLPYRIMIDINE KINASE THI20-RELATED"/>
    <property type="match status" value="1"/>
</dbReference>
<keyword evidence="3 8" id="KW-0808">Transferase</keyword>
<proteinExistence type="predicted"/>
<keyword evidence="9" id="KW-1185">Reference proteome</keyword>
<dbReference type="GO" id="GO:0008902">
    <property type="term" value="F:hydroxymethylpyrimidine kinase activity"/>
    <property type="evidence" value="ECO:0007669"/>
    <property type="project" value="UniProtKB-EC"/>
</dbReference>
<evidence type="ECO:0000313" key="9">
    <source>
        <dbReference type="Proteomes" id="UP000308271"/>
    </source>
</evidence>
<evidence type="ECO:0000256" key="3">
    <source>
        <dbReference type="ARBA" id="ARBA00022679"/>
    </source>
</evidence>
<dbReference type="GO" id="GO:0009228">
    <property type="term" value="P:thiamine biosynthetic process"/>
    <property type="evidence" value="ECO:0007669"/>
    <property type="project" value="InterPro"/>
</dbReference>
<evidence type="ECO:0000313" key="8">
    <source>
        <dbReference type="EMBL" id="TNJ39377.1"/>
    </source>
</evidence>
<name>A0A5C4S887_CHLTI</name>
<dbReference type="FunFam" id="3.40.1190.20:FF:000003">
    <property type="entry name" value="Phosphomethylpyrimidine kinase ThiD"/>
    <property type="match status" value="1"/>
</dbReference>
<dbReference type="InterPro" id="IPR013749">
    <property type="entry name" value="PM/HMP-P_kinase-1"/>
</dbReference>
<feature type="domain" description="Pyridoxamine kinase/Phosphomethylpyrimidine kinase" evidence="7">
    <location>
        <begin position="15"/>
        <end position="261"/>
    </location>
</feature>
<dbReference type="SUPFAM" id="SSF53613">
    <property type="entry name" value="Ribokinase-like"/>
    <property type="match status" value="1"/>
</dbReference>
<comment type="caution">
    <text evidence="8">The sequence shown here is derived from an EMBL/GenBank/DDBJ whole genome shotgun (WGS) entry which is preliminary data.</text>
</comment>
<dbReference type="OrthoDB" id="9810880at2"/>
<organism evidence="8 9">
    <name type="scientific">Chlorobaculum thiosulfatiphilum</name>
    <name type="common">Chlorobium limicola f.sp. thiosulfatophilum</name>
    <dbReference type="NCBI Taxonomy" id="115852"/>
    <lineage>
        <taxon>Bacteria</taxon>
        <taxon>Pseudomonadati</taxon>
        <taxon>Chlorobiota</taxon>
        <taxon>Chlorobiia</taxon>
        <taxon>Chlorobiales</taxon>
        <taxon>Chlorobiaceae</taxon>
        <taxon>Chlorobaculum</taxon>
    </lineage>
</organism>
<dbReference type="AlphaFoldDB" id="A0A5C4S887"/>
<dbReference type="GO" id="GO:0008972">
    <property type="term" value="F:phosphomethylpyrimidine kinase activity"/>
    <property type="evidence" value="ECO:0007669"/>
    <property type="project" value="InterPro"/>
</dbReference>
<evidence type="ECO:0000256" key="4">
    <source>
        <dbReference type="ARBA" id="ARBA00022741"/>
    </source>
</evidence>
<dbReference type="Gene3D" id="3.40.1190.20">
    <property type="match status" value="1"/>
</dbReference>
<keyword evidence="5 8" id="KW-0418">Kinase</keyword>
<dbReference type="Pfam" id="PF08543">
    <property type="entry name" value="Phos_pyr_kin"/>
    <property type="match status" value="1"/>
</dbReference>
<evidence type="ECO:0000256" key="1">
    <source>
        <dbReference type="ARBA" id="ARBA00004948"/>
    </source>
</evidence>
<keyword evidence="4" id="KW-0547">Nucleotide-binding</keyword>
<keyword evidence="6" id="KW-0067">ATP-binding</keyword>
<dbReference type="GO" id="GO:0005829">
    <property type="term" value="C:cytosol"/>
    <property type="evidence" value="ECO:0007669"/>
    <property type="project" value="TreeGrafter"/>
</dbReference>
<dbReference type="Proteomes" id="UP000308271">
    <property type="component" value="Unassembled WGS sequence"/>
</dbReference>
<sequence length="277" mass="29191">MMQNYTTVLTIAGSDGSGGAGIQADLKAIAANNCYGVSVITAVTAQNTLGVGSIHEIPPAFIAEQFETITDDIRIDTVKIGMLGSTKAAETVAELIECLDGVPVVLDTVLRSSSGKSLFEAESMMPMQRLFRRSSLITPNLPEAASLTGRNKAPATRAGIEAMAKELQRQGARSVLIKGGHGEGGNCEDCLLHEGRFFWYSNPKIDTVNTHGTGCTLSSAIACGVAKGVPMDEAVASAIDYTRKALQAGASWRLGRGNGPLEHFPGRKVKARPGMNR</sequence>
<evidence type="ECO:0000256" key="2">
    <source>
        <dbReference type="ARBA" id="ARBA00012135"/>
    </source>
</evidence>
<gene>
    <name evidence="8" type="primary">thiD</name>
    <name evidence="8" type="ORF">FGF66_04520</name>
</gene>
<reference evidence="8 9" key="1">
    <citation type="submission" date="2019-05" db="EMBL/GenBank/DDBJ databases">
        <title>Draft Whole-Genome sequence of the green sulfur bacterium Chlorobaculum thiosulfatiphilum DSM 249.</title>
        <authorList>
            <person name="Meyer T.E."/>
            <person name="Kyndt J.A."/>
        </authorList>
    </citation>
    <scope>NUCLEOTIDE SEQUENCE [LARGE SCALE GENOMIC DNA]</scope>
    <source>
        <strain evidence="8 9">DSM 249</strain>
    </source>
</reference>
<evidence type="ECO:0000256" key="6">
    <source>
        <dbReference type="ARBA" id="ARBA00022840"/>
    </source>
</evidence>
<dbReference type="GO" id="GO:0005524">
    <property type="term" value="F:ATP binding"/>
    <property type="evidence" value="ECO:0007669"/>
    <property type="project" value="UniProtKB-KW"/>
</dbReference>